<organism evidence="1 2">
    <name type="scientific">Streblomastix strix</name>
    <dbReference type="NCBI Taxonomy" id="222440"/>
    <lineage>
        <taxon>Eukaryota</taxon>
        <taxon>Metamonada</taxon>
        <taxon>Preaxostyla</taxon>
        <taxon>Oxymonadida</taxon>
        <taxon>Streblomastigidae</taxon>
        <taxon>Streblomastix</taxon>
    </lineage>
</organism>
<gene>
    <name evidence="1" type="ORF">EZS28_040038</name>
</gene>
<dbReference type="Proteomes" id="UP000324800">
    <property type="component" value="Unassembled WGS sequence"/>
</dbReference>
<accession>A0A5J4U450</accession>
<proteinExistence type="predicted"/>
<feature type="non-terminal residue" evidence="1">
    <location>
        <position position="1"/>
    </location>
</feature>
<comment type="caution">
    <text evidence="1">The sequence shown here is derived from an EMBL/GenBank/DDBJ whole genome shotgun (WGS) entry which is preliminary data.</text>
</comment>
<evidence type="ECO:0000313" key="1">
    <source>
        <dbReference type="EMBL" id="KAA6364435.1"/>
    </source>
</evidence>
<evidence type="ECO:0000313" key="2">
    <source>
        <dbReference type="Proteomes" id="UP000324800"/>
    </source>
</evidence>
<sequence>PRRQPPSDLPLWKPQILQAHTHLDKTFPIKPAICIITASFRSVLCFPKERCNRHLTSNKTMILKQLNTKSYLQEMFELDLLFKKAVRFTAENWNTSVFVQHNIPFKTLEKSNHIDSNTQHATWQNLRFSWQRVSIHLSSEFYGRIVKVKACRRFRGVCCLRNESDDRNELVSTSETSVNFQHNAEDSHLNLIFQNGENHASRSQFLISVKYYYSDRMGDACSTQHFRCRPLWISQCICEENKTTRLNFFRIGTSGGKLCTGNELSGSTKGKHFFTRCGSIQILKDSATACQLYRIRGDIDVPYRNATEDTWQETRSASGVAGGHTLKDKVRLGAVCACVKRREKKTCSSAHVSTVGLFPGRQSTRSAFDFQSATQIVFFLASYLFYVPYARQRNTASGPFSGGVNSFADRTFKQKADCHKAHPVAFRTQIQN</sequence>
<name>A0A5J4U450_9EUKA</name>
<protein>
    <submittedName>
        <fullName evidence="1">Uncharacterized protein</fullName>
    </submittedName>
</protein>
<dbReference type="AlphaFoldDB" id="A0A5J4U450"/>
<reference evidence="1 2" key="1">
    <citation type="submission" date="2019-03" db="EMBL/GenBank/DDBJ databases">
        <title>Single cell metagenomics reveals metabolic interactions within the superorganism composed of flagellate Streblomastix strix and complex community of Bacteroidetes bacteria on its surface.</title>
        <authorList>
            <person name="Treitli S.C."/>
            <person name="Kolisko M."/>
            <person name="Husnik F."/>
            <person name="Keeling P."/>
            <person name="Hampl V."/>
        </authorList>
    </citation>
    <scope>NUCLEOTIDE SEQUENCE [LARGE SCALE GENOMIC DNA]</scope>
    <source>
        <strain evidence="1">ST1C</strain>
    </source>
</reference>
<dbReference type="EMBL" id="SNRW01021666">
    <property type="protein sequence ID" value="KAA6364435.1"/>
    <property type="molecule type" value="Genomic_DNA"/>
</dbReference>